<dbReference type="InParanoid" id="A0A1E7F174"/>
<feature type="region of interest" description="Disordered" evidence="1">
    <location>
        <begin position="266"/>
        <end position="287"/>
    </location>
</feature>
<dbReference type="EMBL" id="KV784366">
    <property type="protein sequence ID" value="OEU11942.1"/>
    <property type="molecule type" value="Genomic_DNA"/>
</dbReference>
<accession>A0A1E7F174</accession>
<feature type="compositionally biased region" description="Basic residues" evidence="1">
    <location>
        <begin position="569"/>
        <end position="578"/>
    </location>
</feature>
<gene>
    <name evidence="3" type="ORF">FRACYDRAFT_245066</name>
</gene>
<proteinExistence type="predicted"/>
<feature type="compositionally biased region" description="Basic residues" evidence="1">
    <location>
        <begin position="550"/>
        <end position="560"/>
    </location>
</feature>
<protein>
    <submittedName>
        <fullName evidence="3">Uncharacterized protein</fullName>
    </submittedName>
</protein>
<organism evidence="3 4">
    <name type="scientific">Fragilariopsis cylindrus CCMP1102</name>
    <dbReference type="NCBI Taxonomy" id="635003"/>
    <lineage>
        <taxon>Eukaryota</taxon>
        <taxon>Sar</taxon>
        <taxon>Stramenopiles</taxon>
        <taxon>Ochrophyta</taxon>
        <taxon>Bacillariophyta</taxon>
        <taxon>Bacillariophyceae</taxon>
        <taxon>Bacillariophycidae</taxon>
        <taxon>Bacillariales</taxon>
        <taxon>Bacillariaceae</taxon>
        <taxon>Fragilariopsis</taxon>
    </lineage>
</organism>
<dbReference type="OrthoDB" id="201715at2759"/>
<evidence type="ECO:0000256" key="2">
    <source>
        <dbReference type="SAM" id="Phobius"/>
    </source>
</evidence>
<evidence type="ECO:0000313" key="4">
    <source>
        <dbReference type="Proteomes" id="UP000095751"/>
    </source>
</evidence>
<dbReference type="Proteomes" id="UP000095751">
    <property type="component" value="Unassembled WGS sequence"/>
</dbReference>
<keyword evidence="2" id="KW-0472">Membrane</keyword>
<sequence length="666" mass="76335">MVQIKRIKLGPRRNAFSKCWQTIINDKQKIPISVKFLCLLCFLCSMLIVGIRLGLWISQFSTSMIVQHDNAILASVVRNNNGISNGELRSTTSDTNTNDKTDEADAAAADVTALIDAVPAALHDHHDHHDENDVDDKLKYDVEQELVKQIVHWMDYPFLQELKGSTSTDDDTTENGQGVDAYNGDDDYIVEHQDGDDHLFTKFIYKAKRSNLLLQEGIKLMEEYTILKAVDNNIESLLKEVGITYNLIQKIISKLKQVVIHAEENNENSKNGEKGKNNGNGNKKFLGRHRVGIPADDEDIRPLNDECNTKVSTITTIVFRGERHSGTKWIKSILEQNVKRSIYINQDDPKYGWKHGYLPPLGWGERIPTDDKKPTVLLLVVTRDVFTWLPKMYAEAYDSPTNNYRIENKLTFSQFIRNEYGGLCHPTPEHATNMIQIRTQKYKQWLSNELNDETFVGSGNNDSKKDVFNRNRVHINLESLYPPYNAKNANANADSNADTDSNNNNNEAPTEEDVYRIQDHILGTPLDKHCIERMKDFQGISERTKFGKGGGHRGGGRLHGKSGGGFRGYKSKRNKRNKNNSYDRTDSNEDFEDNFSNKNAKRQKRRHHGRRLNQFDGKIYDATREAQQLISMYTKEDLQFVLDQLDLDFERSIGYDYEYIKNMIIE</sequence>
<feature type="compositionally biased region" description="Low complexity" evidence="1">
    <location>
        <begin position="485"/>
        <end position="506"/>
    </location>
</feature>
<feature type="compositionally biased region" description="Basic residues" evidence="1">
    <location>
        <begin position="599"/>
        <end position="611"/>
    </location>
</feature>
<name>A0A1E7F174_9STRA</name>
<keyword evidence="4" id="KW-1185">Reference proteome</keyword>
<feature type="region of interest" description="Disordered" evidence="1">
    <location>
        <begin position="541"/>
        <end position="613"/>
    </location>
</feature>
<feature type="transmembrane region" description="Helical" evidence="2">
    <location>
        <begin position="36"/>
        <end position="57"/>
    </location>
</feature>
<feature type="region of interest" description="Disordered" evidence="1">
    <location>
        <begin position="484"/>
        <end position="513"/>
    </location>
</feature>
<keyword evidence="2" id="KW-1133">Transmembrane helix</keyword>
<dbReference type="KEGG" id="fcy:FRACYDRAFT_245066"/>
<evidence type="ECO:0000313" key="3">
    <source>
        <dbReference type="EMBL" id="OEU11942.1"/>
    </source>
</evidence>
<reference evidence="3 4" key="1">
    <citation type="submission" date="2016-09" db="EMBL/GenBank/DDBJ databases">
        <title>Extensive genetic diversity and differential bi-allelic expression allows diatom success in the polar Southern Ocean.</title>
        <authorList>
            <consortium name="DOE Joint Genome Institute"/>
            <person name="Mock T."/>
            <person name="Otillar R.P."/>
            <person name="Strauss J."/>
            <person name="Dupont C."/>
            <person name="Frickenhaus S."/>
            <person name="Maumus F."/>
            <person name="Mcmullan M."/>
            <person name="Sanges R."/>
            <person name="Schmutz J."/>
            <person name="Toseland A."/>
            <person name="Valas R."/>
            <person name="Veluchamy A."/>
            <person name="Ward B.J."/>
            <person name="Allen A."/>
            <person name="Barry K."/>
            <person name="Falciatore A."/>
            <person name="Ferrante M."/>
            <person name="Fortunato A.E."/>
            <person name="Gloeckner G."/>
            <person name="Gruber A."/>
            <person name="Hipkin R."/>
            <person name="Janech M."/>
            <person name="Kroth P."/>
            <person name="Leese F."/>
            <person name="Lindquist E."/>
            <person name="Lyon B.R."/>
            <person name="Martin J."/>
            <person name="Mayer C."/>
            <person name="Parker M."/>
            <person name="Quesneville H."/>
            <person name="Raymond J."/>
            <person name="Uhlig C."/>
            <person name="Valentin K.U."/>
            <person name="Worden A.Z."/>
            <person name="Armbrust E.V."/>
            <person name="Bowler C."/>
            <person name="Green B."/>
            <person name="Moulton V."/>
            <person name="Van Oosterhout C."/>
            <person name="Grigoriev I."/>
        </authorList>
    </citation>
    <scope>NUCLEOTIDE SEQUENCE [LARGE SCALE GENOMIC DNA]</scope>
    <source>
        <strain evidence="3 4">CCMP1102</strain>
    </source>
</reference>
<evidence type="ECO:0000256" key="1">
    <source>
        <dbReference type="SAM" id="MobiDB-lite"/>
    </source>
</evidence>
<dbReference type="AlphaFoldDB" id="A0A1E7F174"/>
<keyword evidence="2" id="KW-0812">Transmembrane</keyword>